<dbReference type="EMBL" id="RSDW01000001">
    <property type="protein sequence ID" value="RSL17771.1"/>
    <property type="molecule type" value="Genomic_DNA"/>
</dbReference>
<dbReference type="Gene3D" id="3.30.530.20">
    <property type="match status" value="1"/>
</dbReference>
<evidence type="ECO:0000313" key="4">
    <source>
        <dbReference type="Proteomes" id="UP000269669"/>
    </source>
</evidence>
<name>A0A3R9PTW6_9BACT</name>
<organism evidence="3 4">
    <name type="scientific">Edaphobacter aggregans</name>
    <dbReference type="NCBI Taxonomy" id="570835"/>
    <lineage>
        <taxon>Bacteria</taxon>
        <taxon>Pseudomonadati</taxon>
        <taxon>Acidobacteriota</taxon>
        <taxon>Terriglobia</taxon>
        <taxon>Terriglobales</taxon>
        <taxon>Acidobacteriaceae</taxon>
        <taxon>Edaphobacter</taxon>
    </lineage>
</organism>
<evidence type="ECO:0000256" key="1">
    <source>
        <dbReference type="ARBA" id="ARBA00006817"/>
    </source>
</evidence>
<dbReference type="OrthoDB" id="9803476at2"/>
<dbReference type="InterPro" id="IPR013538">
    <property type="entry name" value="ASHA1/2-like_C"/>
</dbReference>
<dbReference type="Proteomes" id="UP000269669">
    <property type="component" value="Unassembled WGS sequence"/>
</dbReference>
<dbReference type="InterPro" id="IPR023393">
    <property type="entry name" value="START-like_dom_sf"/>
</dbReference>
<protein>
    <submittedName>
        <fullName evidence="3">Uncharacterized protein YndB with AHSA1/START domain</fullName>
    </submittedName>
</protein>
<evidence type="ECO:0000313" key="3">
    <source>
        <dbReference type="EMBL" id="RSL17771.1"/>
    </source>
</evidence>
<evidence type="ECO:0000259" key="2">
    <source>
        <dbReference type="Pfam" id="PF08327"/>
    </source>
</evidence>
<comment type="caution">
    <text evidence="3">The sequence shown here is derived from an EMBL/GenBank/DDBJ whole genome shotgun (WGS) entry which is preliminary data.</text>
</comment>
<proteinExistence type="inferred from homology"/>
<sequence length="152" mass="17219">MKERSVIHSTFVIERSYPTTPQRVFAAFSDPSKKSRWFAEGGGSVMEEFEMDFRVGGVERTRFRFNEGPACTNETIYQDIVPNRRVVFAYTMALGDKRISSSQATVELLPAEKGTELIFTEQGAFFEGSDGPQIREEGWRQLFGQLASELES</sequence>
<dbReference type="AlphaFoldDB" id="A0A3R9PTW6"/>
<dbReference type="SUPFAM" id="SSF55961">
    <property type="entry name" value="Bet v1-like"/>
    <property type="match status" value="1"/>
</dbReference>
<reference evidence="3 4" key="1">
    <citation type="submission" date="2018-12" db="EMBL/GenBank/DDBJ databases">
        <title>Sequencing of bacterial isolates from soil warming experiment in Harvard Forest, Massachusetts, USA.</title>
        <authorList>
            <person name="Deangelis K."/>
        </authorList>
    </citation>
    <scope>NUCLEOTIDE SEQUENCE [LARGE SCALE GENOMIC DNA]</scope>
    <source>
        <strain evidence="3 4">EB153</strain>
    </source>
</reference>
<accession>A0A3R9PTW6</accession>
<keyword evidence="4" id="KW-1185">Reference proteome</keyword>
<comment type="similarity">
    <text evidence="1">Belongs to the AHA1 family.</text>
</comment>
<dbReference type="Pfam" id="PF08327">
    <property type="entry name" value="AHSA1"/>
    <property type="match status" value="1"/>
</dbReference>
<dbReference type="CDD" id="cd08900">
    <property type="entry name" value="SRPBCC_CalC_Aha1-like_7"/>
    <property type="match status" value="1"/>
</dbReference>
<feature type="domain" description="Activator of Hsp90 ATPase homologue 1/2-like C-terminal" evidence="2">
    <location>
        <begin position="19"/>
        <end position="151"/>
    </location>
</feature>
<gene>
    <name evidence="3" type="ORF">EDE15_3320</name>
</gene>